<organism evidence="1">
    <name type="scientific">viral metagenome</name>
    <dbReference type="NCBI Taxonomy" id="1070528"/>
    <lineage>
        <taxon>unclassified sequences</taxon>
        <taxon>metagenomes</taxon>
        <taxon>organismal metagenomes</taxon>
    </lineage>
</organism>
<sequence>MGWIFRLYRNNDELGSTNADSAPEAQLQFVNKGVIPADILKEMKFEIGGPTAVMPDGNVWQIRSLLMNIMGGTEPIT</sequence>
<dbReference type="EMBL" id="MT143567">
    <property type="protein sequence ID" value="QJA98270.1"/>
    <property type="molecule type" value="Genomic_DNA"/>
</dbReference>
<reference evidence="1" key="1">
    <citation type="submission" date="2020-03" db="EMBL/GenBank/DDBJ databases">
        <title>The deep terrestrial virosphere.</title>
        <authorList>
            <person name="Holmfeldt K."/>
            <person name="Nilsson E."/>
            <person name="Simone D."/>
            <person name="Lopez-Fernandez M."/>
            <person name="Wu X."/>
            <person name="de Brujin I."/>
            <person name="Lundin D."/>
            <person name="Andersson A."/>
            <person name="Bertilsson S."/>
            <person name="Dopson M."/>
        </authorList>
    </citation>
    <scope>NUCLEOTIDE SEQUENCE</scope>
    <source>
        <strain evidence="1">MM171A02050</strain>
    </source>
</reference>
<evidence type="ECO:0000313" key="1">
    <source>
        <dbReference type="EMBL" id="QJA98270.1"/>
    </source>
</evidence>
<name>A0A6M3LSP1_9ZZZZ</name>
<dbReference type="AlphaFoldDB" id="A0A6M3LSP1"/>
<gene>
    <name evidence="1" type="ORF">MM171A02050_0003</name>
</gene>
<accession>A0A6M3LSP1</accession>
<proteinExistence type="predicted"/>
<protein>
    <submittedName>
        <fullName evidence="1">Uncharacterized protein</fullName>
    </submittedName>
</protein>